<organism evidence="1 2">
    <name type="scientific">Acetivibrio straminisolvens JCM 21531</name>
    <dbReference type="NCBI Taxonomy" id="1294263"/>
    <lineage>
        <taxon>Bacteria</taxon>
        <taxon>Bacillati</taxon>
        <taxon>Bacillota</taxon>
        <taxon>Clostridia</taxon>
        <taxon>Eubacteriales</taxon>
        <taxon>Oscillospiraceae</taxon>
        <taxon>Acetivibrio</taxon>
    </lineage>
</organism>
<reference evidence="1" key="1">
    <citation type="journal article" date="2014" name="Genome Announc.">
        <title>Draft Genome Sequence of Clostridium straminisolvens Strain JCM 21531T, Isolated from a Cellulose-Degrading Bacterial Community.</title>
        <authorList>
            <person name="Yuki M."/>
            <person name="Oshima K."/>
            <person name="Suda W."/>
            <person name="Sakamoto M."/>
            <person name="Kitamura K."/>
            <person name="Iida T."/>
            <person name="Hattori M."/>
            <person name="Ohkuma M."/>
        </authorList>
    </citation>
    <scope>NUCLEOTIDE SEQUENCE [LARGE SCALE GENOMIC DNA]</scope>
    <source>
        <strain evidence="1">JCM 21531</strain>
    </source>
</reference>
<evidence type="ECO:0000313" key="1">
    <source>
        <dbReference type="EMBL" id="GAE89370.1"/>
    </source>
</evidence>
<accession>W4V7L8</accession>
<name>W4V7L8_9FIRM</name>
<evidence type="ECO:0000313" key="2">
    <source>
        <dbReference type="Proteomes" id="UP000019109"/>
    </source>
</evidence>
<dbReference type="AlphaFoldDB" id="W4V7L8"/>
<protein>
    <submittedName>
        <fullName evidence="1">Uncharacterized protein</fullName>
    </submittedName>
</protein>
<comment type="caution">
    <text evidence="1">The sequence shown here is derived from an EMBL/GenBank/DDBJ whole genome shotgun (WGS) entry which is preliminary data.</text>
</comment>
<dbReference type="OrthoDB" id="6631788at2"/>
<keyword evidence="2" id="KW-1185">Reference proteome</keyword>
<gene>
    <name evidence="1" type="ORF">JCM21531_2889</name>
</gene>
<dbReference type="RefSeq" id="WP_038289584.1">
    <property type="nucleotide sequence ID" value="NZ_BAVR01000036.1"/>
</dbReference>
<sequence>MLNISRTPIKPELPPNIIDEGDNIYDLIADYFAGNSYDLYPHFHNFLYSFLSPLRRPDLIAHDKRLIDLVAEADELIAPYNAALDAFIGRELRRLQSVVKDRIRYTKLKPEDIDTLKLNKHRIPADDWQAINQVISTGSLSTSTHKIIKRTLQDLKTAPPAPKTAPIAKPVMPLSAYATHFTDSLEAAYAKLMAKRANAYADGVDPIDDIKAGLLASQRAVTQGIDLSGIEETQAKGREFFSNFANFRPVLSACLQIDLYNLDVNTVLPPDILSHSVVQGILAFTAKLRPQFKHRSLVILYDQLAKELYSSISEHTCGFANALPLPDIAPLSDDAIVNAPKAPRITDSKPLPFDLTQPIQVAINNLGADVIVADTEVLSAPLDPSTLTPVDDQTIKTIACYITGAASTPYLLDGDLIIHNPKTDQYLKVLPTIRADGTQTTFLRPIIPKP</sequence>
<proteinExistence type="predicted"/>
<dbReference type="Proteomes" id="UP000019109">
    <property type="component" value="Unassembled WGS sequence"/>
</dbReference>
<dbReference type="EMBL" id="BAVR01000036">
    <property type="protein sequence ID" value="GAE89370.1"/>
    <property type="molecule type" value="Genomic_DNA"/>
</dbReference>